<dbReference type="RefSeq" id="XP_024081006.1">
    <property type="nucleotide sequence ID" value="XM_024225238.1"/>
</dbReference>
<keyword evidence="6" id="KW-1185">Reference proteome</keyword>
<dbReference type="InterPro" id="IPR000618">
    <property type="entry name" value="Insect_cuticle"/>
</dbReference>
<dbReference type="PRINTS" id="PR00947">
    <property type="entry name" value="CUTICLE"/>
</dbReference>
<evidence type="ECO:0000313" key="5">
    <source>
        <dbReference type="EnsemblMetazoa" id="XP_024081006.1"/>
    </source>
</evidence>
<evidence type="ECO:0000256" key="3">
    <source>
        <dbReference type="SAM" id="MobiDB-lite"/>
    </source>
</evidence>
<proteinExistence type="predicted"/>
<dbReference type="Proteomes" id="UP000494040">
    <property type="component" value="Unassembled WGS sequence"/>
</dbReference>
<sequence>MKPAAIQLLFIAVPAVLSFPLSQTPVQQNNDGWLSYFNWENQGPGTYSFGYEIEDPKTGNVQFRHEEKYPNGTVRGKYGLVEPDGNVKVVHYTADEYGYRARVEDSLRGTVNLPSLETPLSSSQGGQGGYSPEYVSAVGATNTLGQNVQEQHTPPKYTDGQYYGNYYVNQPSSGQYYDYFFRSR</sequence>
<reference evidence="5" key="1">
    <citation type="submission" date="2022-01" db="UniProtKB">
        <authorList>
            <consortium name="EnsemblMetazoa"/>
        </authorList>
    </citation>
    <scope>IDENTIFICATION</scope>
</reference>
<name>A0A8I6SFS5_CIMLE</name>
<dbReference type="OMA" id="FRHEEKY"/>
<dbReference type="GeneID" id="106672091"/>
<feature type="signal peptide" evidence="4">
    <location>
        <begin position="1"/>
        <end position="18"/>
    </location>
</feature>
<evidence type="ECO:0000313" key="6">
    <source>
        <dbReference type="Proteomes" id="UP000494040"/>
    </source>
</evidence>
<keyword evidence="1 2" id="KW-0193">Cuticle</keyword>
<evidence type="ECO:0000256" key="1">
    <source>
        <dbReference type="ARBA" id="ARBA00022460"/>
    </source>
</evidence>
<feature type="chain" id="PRO_5035311578" description="CPR type cuticle protein" evidence="4">
    <location>
        <begin position="19"/>
        <end position="184"/>
    </location>
</feature>
<dbReference type="Pfam" id="PF00379">
    <property type="entry name" value="Chitin_bind_4"/>
    <property type="match status" value="1"/>
</dbReference>
<dbReference type="GO" id="GO:0008010">
    <property type="term" value="F:structural constituent of chitin-based larval cuticle"/>
    <property type="evidence" value="ECO:0007669"/>
    <property type="project" value="TreeGrafter"/>
</dbReference>
<dbReference type="KEGG" id="clec:106672091"/>
<dbReference type="OrthoDB" id="8021718at2759"/>
<feature type="region of interest" description="Disordered" evidence="3">
    <location>
        <begin position="115"/>
        <end position="134"/>
    </location>
</feature>
<dbReference type="InterPro" id="IPR050468">
    <property type="entry name" value="Cuticle_Struct_Prot"/>
</dbReference>
<dbReference type="InterPro" id="IPR031311">
    <property type="entry name" value="CHIT_BIND_RR_consensus"/>
</dbReference>
<dbReference type="PROSITE" id="PS00233">
    <property type="entry name" value="CHIT_BIND_RR_1"/>
    <property type="match status" value="1"/>
</dbReference>
<protein>
    <recommendedName>
        <fullName evidence="7">CPR type cuticle protein</fullName>
    </recommendedName>
</protein>
<dbReference type="EnsemblMetazoa" id="XM_024225238.1">
    <property type="protein sequence ID" value="XP_024081006.1"/>
    <property type="gene ID" value="LOC106672091"/>
</dbReference>
<keyword evidence="4" id="KW-0732">Signal</keyword>
<evidence type="ECO:0000256" key="2">
    <source>
        <dbReference type="PROSITE-ProRule" id="PRU00497"/>
    </source>
</evidence>
<evidence type="ECO:0000256" key="4">
    <source>
        <dbReference type="SAM" id="SignalP"/>
    </source>
</evidence>
<dbReference type="GO" id="GO:0062129">
    <property type="term" value="C:chitin-based extracellular matrix"/>
    <property type="evidence" value="ECO:0007669"/>
    <property type="project" value="TreeGrafter"/>
</dbReference>
<dbReference type="AlphaFoldDB" id="A0A8I6SFS5"/>
<evidence type="ECO:0008006" key="7">
    <source>
        <dbReference type="Google" id="ProtNLM"/>
    </source>
</evidence>
<dbReference type="PANTHER" id="PTHR10380:SF224">
    <property type="entry name" value="CUTICULAR PROTEIN 12A"/>
    <property type="match status" value="1"/>
</dbReference>
<dbReference type="PANTHER" id="PTHR10380">
    <property type="entry name" value="CUTICLE PROTEIN"/>
    <property type="match status" value="1"/>
</dbReference>
<accession>A0A8I6SFS5</accession>
<organism evidence="5 6">
    <name type="scientific">Cimex lectularius</name>
    <name type="common">Bed bug</name>
    <name type="synonym">Acanthia lectularia</name>
    <dbReference type="NCBI Taxonomy" id="79782"/>
    <lineage>
        <taxon>Eukaryota</taxon>
        <taxon>Metazoa</taxon>
        <taxon>Ecdysozoa</taxon>
        <taxon>Arthropoda</taxon>
        <taxon>Hexapoda</taxon>
        <taxon>Insecta</taxon>
        <taxon>Pterygota</taxon>
        <taxon>Neoptera</taxon>
        <taxon>Paraneoptera</taxon>
        <taxon>Hemiptera</taxon>
        <taxon>Heteroptera</taxon>
        <taxon>Panheteroptera</taxon>
        <taxon>Cimicomorpha</taxon>
        <taxon>Cimicidae</taxon>
        <taxon>Cimex</taxon>
    </lineage>
</organism>
<dbReference type="PROSITE" id="PS51155">
    <property type="entry name" value="CHIT_BIND_RR_2"/>
    <property type="match status" value="1"/>
</dbReference>